<evidence type="ECO:0000313" key="3">
    <source>
        <dbReference type="EMBL" id="SHN52087.1"/>
    </source>
</evidence>
<name>A0A1M7S0I5_FERGO</name>
<evidence type="ECO:0000259" key="2">
    <source>
        <dbReference type="Pfam" id="PF02601"/>
    </source>
</evidence>
<comment type="similarity">
    <text evidence="1">Belongs to the XseA family.</text>
</comment>
<evidence type="ECO:0000256" key="1">
    <source>
        <dbReference type="RuleBase" id="RU004355"/>
    </source>
</evidence>
<dbReference type="EC" id="3.1.11.6" evidence="1"/>
<protein>
    <recommendedName>
        <fullName evidence="1">Exodeoxyribonuclease 7 large subunit</fullName>
        <ecNumber evidence="1">3.1.11.6</ecNumber>
    </recommendedName>
</protein>
<accession>A0A1M7S0I5</accession>
<keyword evidence="1" id="KW-0540">Nuclease</keyword>
<keyword evidence="1" id="KW-0378">Hydrolase</keyword>
<dbReference type="InterPro" id="IPR020579">
    <property type="entry name" value="Exonuc_VII_lsu_C"/>
</dbReference>
<dbReference type="InterPro" id="IPR003753">
    <property type="entry name" value="Exonuc_VII_L"/>
</dbReference>
<comment type="catalytic activity">
    <reaction evidence="1">
        <text>Exonucleolytic cleavage in either 5'- to 3'- or 3'- to 5'-direction to yield nucleoside 5'-phosphates.</text>
        <dbReference type="EC" id="3.1.11.6"/>
    </reaction>
</comment>
<dbReference type="AlphaFoldDB" id="A0A1M7S0I5"/>
<keyword evidence="4" id="KW-1185">Reference proteome</keyword>
<comment type="subcellular location">
    <subcellularLocation>
        <location evidence="1">Cytoplasm</location>
    </subcellularLocation>
</comment>
<evidence type="ECO:0000313" key="4">
    <source>
        <dbReference type="Proteomes" id="UP000184207"/>
    </source>
</evidence>
<keyword evidence="1" id="KW-0269">Exonuclease</keyword>
<dbReference type="EMBL" id="FRDJ01000001">
    <property type="protein sequence ID" value="SHN52087.1"/>
    <property type="molecule type" value="Genomic_DNA"/>
</dbReference>
<feature type="domain" description="Exonuclease VII large subunit C-terminal" evidence="2">
    <location>
        <begin position="159"/>
        <end position="489"/>
    </location>
</feature>
<dbReference type="RefSeq" id="WP_072757763.1">
    <property type="nucleotide sequence ID" value="NZ_FRDJ01000001.1"/>
</dbReference>
<dbReference type="GO" id="GO:0006308">
    <property type="term" value="P:DNA catabolic process"/>
    <property type="evidence" value="ECO:0007669"/>
    <property type="project" value="UniProtKB-UniRule"/>
</dbReference>
<dbReference type="Proteomes" id="UP000184207">
    <property type="component" value="Unassembled WGS sequence"/>
</dbReference>
<dbReference type="NCBIfam" id="TIGR00237">
    <property type="entry name" value="xseA"/>
    <property type="match status" value="1"/>
</dbReference>
<dbReference type="PANTHER" id="PTHR30008:SF0">
    <property type="entry name" value="EXODEOXYRIBONUCLEASE 7 LARGE SUBUNIT"/>
    <property type="match status" value="1"/>
</dbReference>
<dbReference type="STRING" id="1121883.SAMN02745226_00416"/>
<sequence length="491" mass="55966">MENLRQSDLLDFPTLREFVEYIHARLKETDILNQRYKFSADVVKVKPYNGSLYITVSQESPGNKKTELTVYVWQGVASSILKYLSAFGVKSIYDLEHKKWEFQGKLSFYPDRFQFSFWADSIAPQGESDILKRRQKIKEDLLKQGLLMQEVHNLSELEPIKLIAVVTSRTAQGYFDFLSNLLVPDAYKPVIHLYESSMQGVSTAQEVTAALNRIVEFCSVSNKKYDVVVIIRGGGGPSDLMYFDDYELAVKVARMNDFIPVLTGIGHEKDETVIDYVAWRRFPTPTAVAKEISLQIKNYLDEVDNGYRELQQNILNVIRITENELQSNTYNTLRDTLRSNILRNAKNISDSAKNFTRLINLEAFEKKFSFDFTRSVSRNLNLKMSEMNQNIENSVSFFDSNLSLKLKDVTAKMELYGTLSANLDRIYLSLLDKVQSVKNELDNVAGSMVVLSMGGVLITKDGKLVKSKKETTAGETVRINFIDGRVDAKII</sequence>
<gene>
    <name evidence="3" type="ORF">SAMN02745226_00416</name>
</gene>
<reference evidence="4" key="1">
    <citation type="submission" date="2016-12" db="EMBL/GenBank/DDBJ databases">
        <authorList>
            <person name="Varghese N."/>
            <person name="Submissions S."/>
        </authorList>
    </citation>
    <scope>NUCLEOTIDE SEQUENCE [LARGE SCALE GENOMIC DNA]</scope>
    <source>
        <strain evidence="4">DSM 13020</strain>
    </source>
</reference>
<proteinExistence type="inferred from homology"/>
<dbReference type="GO" id="GO:0008855">
    <property type="term" value="F:exodeoxyribonuclease VII activity"/>
    <property type="evidence" value="ECO:0007669"/>
    <property type="project" value="UniProtKB-UniRule"/>
</dbReference>
<dbReference type="GO" id="GO:0005737">
    <property type="term" value="C:cytoplasm"/>
    <property type="evidence" value="ECO:0007669"/>
    <property type="project" value="UniProtKB-SubCell"/>
</dbReference>
<organism evidence="3 4">
    <name type="scientific">Fervidobacterium gondwanense DSM 13020</name>
    <dbReference type="NCBI Taxonomy" id="1121883"/>
    <lineage>
        <taxon>Bacteria</taxon>
        <taxon>Thermotogati</taxon>
        <taxon>Thermotogota</taxon>
        <taxon>Thermotogae</taxon>
        <taxon>Thermotogales</taxon>
        <taxon>Fervidobacteriaceae</taxon>
        <taxon>Fervidobacterium</taxon>
    </lineage>
</organism>
<dbReference type="OrthoDB" id="9802795at2"/>
<dbReference type="Pfam" id="PF02601">
    <property type="entry name" value="Exonuc_VII_L"/>
    <property type="match status" value="1"/>
</dbReference>
<dbReference type="PANTHER" id="PTHR30008">
    <property type="entry name" value="EXODEOXYRIBONUCLEASE 7 LARGE SUBUNIT"/>
    <property type="match status" value="1"/>
</dbReference>
<dbReference type="GO" id="GO:0009318">
    <property type="term" value="C:exodeoxyribonuclease VII complex"/>
    <property type="evidence" value="ECO:0007669"/>
    <property type="project" value="UniProtKB-UniRule"/>
</dbReference>